<evidence type="ECO:0000313" key="2">
    <source>
        <dbReference type="EMBL" id="SAI65960.1"/>
    </source>
</evidence>
<dbReference type="EMBL" id="FKIF01000001">
    <property type="protein sequence ID" value="SAI65960.1"/>
    <property type="molecule type" value="Genomic_DNA"/>
</dbReference>
<evidence type="ECO:0000313" key="3">
    <source>
        <dbReference type="Proteomes" id="UP000076848"/>
    </source>
</evidence>
<sequence length="65" mass="7129">MKKGFVDHTYDDTTSIRRFITRRWSLPVLPCLKMRNDGQASNGVTIGDLSETPITGTANTATASN</sequence>
<keyword evidence="3" id="KW-1185">Reference proteome</keyword>
<protein>
    <submittedName>
        <fullName evidence="2">Phospholipase C</fullName>
    </submittedName>
</protein>
<feature type="region of interest" description="Disordered" evidence="1">
    <location>
        <begin position="42"/>
        <end position="65"/>
    </location>
</feature>
<evidence type="ECO:0000256" key="1">
    <source>
        <dbReference type="SAM" id="MobiDB-lite"/>
    </source>
</evidence>
<proteinExistence type="predicted"/>
<dbReference type="Proteomes" id="UP000076848">
    <property type="component" value="Unassembled WGS sequence"/>
</dbReference>
<feature type="compositionally biased region" description="Polar residues" evidence="1">
    <location>
        <begin position="52"/>
        <end position="65"/>
    </location>
</feature>
<name>A0A157S6A8_9BORD</name>
<dbReference type="AlphaFoldDB" id="A0A157S6A8"/>
<reference evidence="2 3" key="1">
    <citation type="submission" date="2016-04" db="EMBL/GenBank/DDBJ databases">
        <authorList>
            <consortium name="Pathogen Informatics"/>
        </authorList>
    </citation>
    <scope>NUCLEOTIDE SEQUENCE [LARGE SCALE GENOMIC DNA]</scope>
    <source>
        <strain evidence="2 3">H050680373</strain>
    </source>
</reference>
<gene>
    <name evidence="2" type="ORF">SAMEA3906486_00715</name>
</gene>
<accession>A0A157S6A8</accession>
<organism evidence="2 3">
    <name type="scientific">Bordetella ansorpii</name>
    <dbReference type="NCBI Taxonomy" id="288768"/>
    <lineage>
        <taxon>Bacteria</taxon>
        <taxon>Pseudomonadati</taxon>
        <taxon>Pseudomonadota</taxon>
        <taxon>Betaproteobacteria</taxon>
        <taxon>Burkholderiales</taxon>
        <taxon>Alcaligenaceae</taxon>
        <taxon>Bordetella</taxon>
    </lineage>
</organism>